<dbReference type="PANTHER" id="PTHR38731">
    <property type="entry name" value="LIPL45-RELATED LIPOPROTEIN-RELATED"/>
    <property type="match status" value="1"/>
</dbReference>
<keyword evidence="4" id="KW-1185">Reference proteome</keyword>
<organism evidence="3 4">
    <name type="scientific">Iodobacter fluviatilis</name>
    <dbReference type="NCBI Taxonomy" id="537"/>
    <lineage>
        <taxon>Bacteria</taxon>
        <taxon>Pseudomonadati</taxon>
        <taxon>Pseudomonadota</taxon>
        <taxon>Betaproteobacteria</taxon>
        <taxon>Neisseriales</taxon>
        <taxon>Chitinibacteraceae</taxon>
        <taxon>Iodobacter</taxon>
    </lineage>
</organism>
<gene>
    <name evidence="3" type="ORF">C1H71_05785</name>
</gene>
<name>A0A7G3G798_9NEIS</name>
<proteinExistence type="predicted"/>
<evidence type="ECO:0000259" key="2">
    <source>
        <dbReference type="Pfam" id="PF04773"/>
    </source>
</evidence>
<reference evidence="3 4" key="1">
    <citation type="submission" date="2018-01" db="EMBL/GenBank/DDBJ databases">
        <title>Genome sequence of Iodobacter sp. strain PCH194 isolated from Indian Trans-Himalaya.</title>
        <authorList>
            <person name="Kumar V."/>
            <person name="Thakur V."/>
            <person name="Kumar S."/>
            <person name="Singh D."/>
        </authorList>
    </citation>
    <scope>NUCLEOTIDE SEQUENCE [LARGE SCALE GENOMIC DNA]</scope>
    <source>
        <strain evidence="3 4">PCH194</strain>
    </source>
</reference>
<evidence type="ECO:0000256" key="1">
    <source>
        <dbReference type="SAM" id="SignalP"/>
    </source>
</evidence>
<evidence type="ECO:0000313" key="3">
    <source>
        <dbReference type="EMBL" id="QBC43106.1"/>
    </source>
</evidence>
<dbReference type="Proteomes" id="UP000515917">
    <property type="component" value="Chromosome"/>
</dbReference>
<sequence length="473" mass="50320">MVLAVFISVPSIVLAQDLANMGTVIAVLGQPMLLRAGQLLPLAKGAALREGDELQTAEQSSVYLRTFDQGFIAVRPNSVLLIEKYHLGKQGAASQFKFVLKTGLMRSVTGSEVQKDKDKYRLNTPVAAIGLRGTDFVVHANEQTTQVAVQKGGVVVEAFSSACSMEQGGPCQGVNSRELFASTAHMLEVVRGQAVPVQKDSSPVLQKELQKELPKDVAKEAVKDSKEVAKEGGKEPSKAVALGAESSTSAVDLTNAVAKTLLDGSKIKISEPIVVAPTPAPSPIAPIPTLPEPTTPLPKPSEPVVVVPTIHWGRWQELVNLPSTASFSDVYKAGQEVVNAGIYYVMSRDNSNLQYGPELGVVNFQMAKHDGILVNTASNSIIPTLAKESALQINFSAQSFNTHLLLNAAGREIPINVKGAIESNGVFLNGAVSDVQLRGVVSGKDAAEAGYIYHTVPGANEILNGGTYWLRRR</sequence>
<dbReference type="KEGG" id="ifl:C1H71_05785"/>
<dbReference type="EMBL" id="CP025781">
    <property type="protein sequence ID" value="QBC43106.1"/>
    <property type="molecule type" value="Genomic_DNA"/>
</dbReference>
<keyword evidence="1" id="KW-0732">Signal</keyword>
<feature type="domain" description="FecR protein" evidence="2">
    <location>
        <begin position="52"/>
        <end position="154"/>
    </location>
</feature>
<dbReference type="PANTHER" id="PTHR38731:SF3">
    <property type="entry name" value="BLL6125 PROTEIN"/>
    <property type="match status" value="1"/>
</dbReference>
<dbReference type="AlphaFoldDB" id="A0A7G3G798"/>
<dbReference type="InterPro" id="IPR006860">
    <property type="entry name" value="FecR"/>
</dbReference>
<feature type="chain" id="PRO_5028842377" description="FecR protein domain-containing protein" evidence="1">
    <location>
        <begin position="16"/>
        <end position="473"/>
    </location>
</feature>
<evidence type="ECO:0000313" key="4">
    <source>
        <dbReference type="Proteomes" id="UP000515917"/>
    </source>
</evidence>
<feature type="signal peptide" evidence="1">
    <location>
        <begin position="1"/>
        <end position="15"/>
    </location>
</feature>
<accession>A0A7G3G798</accession>
<dbReference type="Pfam" id="PF04773">
    <property type="entry name" value="FecR"/>
    <property type="match status" value="1"/>
</dbReference>
<protein>
    <recommendedName>
        <fullName evidence="2">FecR protein domain-containing protein</fullName>
    </recommendedName>
</protein>